<dbReference type="InterPro" id="IPR046520">
    <property type="entry name" value="DUF6697"/>
</dbReference>
<feature type="region of interest" description="Disordered" evidence="1">
    <location>
        <begin position="1564"/>
        <end position="1759"/>
    </location>
</feature>
<feature type="compositionally biased region" description="Basic and acidic residues" evidence="1">
    <location>
        <begin position="1081"/>
        <end position="1096"/>
    </location>
</feature>
<evidence type="ECO:0000313" key="5">
    <source>
        <dbReference type="Proteomes" id="UP001383192"/>
    </source>
</evidence>
<name>A0AAW0C329_9AGAR</name>
<feature type="compositionally biased region" description="Acidic residues" evidence="1">
    <location>
        <begin position="1628"/>
        <end position="1640"/>
    </location>
</feature>
<gene>
    <name evidence="4" type="ORF">VNI00_012452</name>
</gene>
<feature type="domain" description="DUF6697" evidence="3">
    <location>
        <begin position="1814"/>
        <end position="2020"/>
    </location>
</feature>
<organism evidence="4 5">
    <name type="scientific">Paramarasmius palmivorus</name>
    <dbReference type="NCBI Taxonomy" id="297713"/>
    <lineage>
        <taxon>Eukaryota</taxon>
        <taxon>Fungi</taxon>
        <taxon>Dikarya</taxon>
        <taxon>Basidiomycota</taxon>
        <taxon>Agaricomycotina</taxon>
        <taxon>Agaricomycetes</taxon>
        <taxon>Agaricomycetidae</taxon>
        <taxon>Agaricales</taxon>
        <taxon>Marasmiineae</taxon>
        <taxon>Marasmiaceae</taxon>
        <taxon>Paramarasmius</taxon>
    </lineage>
</organism>
<feature type="domain" description="ATPase dynein-related AAA" evidence="2">
    <location>
        <begin position="784"/>
        <end position="915"/>
    </location>
</feature>
<dbReference type="SUPFAM" id="SSF52540">
    <property type="entry name" value="P-loop containing nucleoside triphosphate hydrolases"/>
    <property type="match status" value="2"/>
</dbReference>
<evidence type="ECO:0000313" key="4">
    <source>
        <dbReference type="EMBL" id="KAK7034021.1"/>
    </source>
</evidence>
<feature type="compositionally biased region" description="Basic and acidic residues" evidence="1">
    <location>
        <begin position="1581"/>
        <end position="1595"/>
    </location>
</feature>
<evidence type="ECO:0000259" key="3">
    <source>
        <dbReference type="Pfam" id="PF20411"/>
    </source>
</evidence>
<reference evidence="4 5" key="1">
    <citation type="submission" date="2024-01" db="EMBL/GenBank/DDBJ databases">
        <title>A draft genome for a cacao thread blight-causing isolate of Paramarasmius palmivorus.</title>
        <authorList>
            <person name="Baruah I.K."/>
            <person name="Bukari Y."/>
            <person name="Amoako-Attah I."/>
            <person name="Meinhardt L.W."/>
            <person name="Bailey B.A."/>
            <person name="Cohen S.P."/>
        </authorList>
    </citation>
    <scope>NUCLEOTIDE SEQUENCE [LARGE SCALE GENOMIC DNA]</scope>
    <source>
        <strain evidence="4 5">GH-12</strain>
    </source>
</reference>
<feature type="compositionally biased region" description="Low complexity" evidence="1">
    <location>
        <begin position="1692"/>
        <end position="1706"/>
    </location>
</feature>
<protein>
    <recommendedName>
        <fullName evidence="6">VWFA domain-containing protein</fullName>
    </recommendedName>
</protein>
<feature type="compositionally biased region" description="Basic residues" evidence="1">
    <location>
        <begin position="1735"/>
        <end position="1744"/>
    </location>
</feature>
<dbReference type="InterPro" id="IPR027417">
    <property type="entry name" value="P-loop_NTPase"/>
</dbReference>
<feature type="domain" description="ATPase dynein-related AAA" evidence="2">
    <location>
        <begin position="87"/>
        <end position="239"/>
    </location>
</feature>
<keyword evidence="5" id="KW-1185">Reference proteome</keyword>
<evidence type="ECO:0000259" key="2">
    <source>
        <dbReference type="Pfam" id="PF07728"/>
    </source>
</evidence>
<dbReference type="GO" id="GO:0005737">
    <property type="term" value="C:cytoplasm"/>
    <property type="evidence" value="ECO:0007669"/>
    <property type="project" value="TreeGrafter"/>
</dbReference>
<dbReference type="EMBL" id="JAYKXP010000058">
    <property type="protein sequence ID" value="KAK7034021.1"/>
    <property type="molecule type" value="Genomic_DNA"/>
</dbReference>
<dbReference type="GO" id="GO:0005524">
    <property type="term" value="F:ATP binding"/>
    <property type="evidence" value="ECO:0007669"/>
    <property type="project" value="InterPro"/>
</dbReference>
<evidence type="ECO:0008006" key="6">
    <source>
        <dbReference type="Google" id="ProtNLM"/>
    </source>
</evidence>
<dbReference type="PANTHER" id="PTHR21610:SF9">
    <property type="entry name" value="VON WILLEBRAND FACTOR A DOMAIN-CONTAINING PROTEIN 8"/>
    <property type="match status" value="1"/>
</dbReference>
<dbReference type="Pfam" id="PF07728">
    <property type="entry name" value="AAA_5"/>
    <property type="match status" value="2"/>
</dbReference>
<sequence>MAPPQRRLARLVQELRASPAPIGTLKLRDITYEVTESLTPSRLPSTSGWKWVGNELNTRGSYLLDARDPVNLDNLHFLLQKFLLGQDIFLVGQPGAPYARRLALTFASLLNLEYEYIALHRDVGETELKQGREIREGGNLVYVDSPAVNAAKHGRLLILEGIERAERGIMPVLNNLLENREMNLEDGTQIIHPHRYALLDNTQDGKFIPAHKDFRVIAIAAPVPPNPGYPLDPPFRSRFQSRFVDPIGSLISLADSIPSISSPTSFVDKLQNMIITTQLSSESRSAIEVVSKSSLPAFPQTALLKLRSLCKVFPPPETLTPSQLGRVMLTIHPALAYAPFQAWALLSRQMEENGFGELGSPSMTSSDEHVGLFGYILESIKRDTDTTALVSFSASSGMNSVTVKVPCGPKPFLSYPINPDDLPGVQLTPRFLGLLTCFMQAHALGWDISYIPSAVPSTASSSTSTLVRVFSRILGYEMEVVHMYKELGGRELVMRRKILEGGATTWEPSSIVEAAWQGKLVHLASLDVIGPTIGALTRFVQDRELELWGNKRIVSEASADEITSGELSVVHPSFRIVTTASKSLPLKDWLSDEQCNSFFPVQSISMDHSEESSILRSSGCQTEFIETLLSFAEKYRRSISDDNVQKNRKLGTRSLLRIARRLSKFPSDARDLHTLLSRCLLAEFLPATERMNLETLFEEAGIRKREAPYYPPPVAEGRDLVFPPTTSTTNETESDITVIPLFDSTKDVDGVASLVPHMDHFYDNSQQTGLMRDLAIDMELLGEHLVLLGNQGVGKNKIMDRLCQLLRRPREYVQLHRDTTVNQLMFTTILENGVIRYSDSPLLRAIKYGRVILVDEADKAPEHVVAIFRSLAGQSEMTLSDGRRVVPPSLAGKERENDIVVHPGFRLVLLANRPGYRGWLMFCFVNILTNFHAAFLGNQFMQVLGENFSAHSVSNPDILSERKLLQQLAPELDEDLLLRLVGVFHDLRAGYDSGTLSYPYSLRELINLVRHLRAYPNDSLGDALRNVFDFDIYKPETIDKLAEILEHHGLDVPFLGLDAAREVTKQKPSISDLEYTPKNTELSEPKEGVHDDKEHQGGNTYAGGTGGRDTAGVGGRGGYKRFYKGGDIKQVPENLKEKVPEEIQEKAREMARQELKRRLEELDMSAAQAKGYGDLLNATQAHMLSLHNLLEHLAAKEEERVWVKRQTDGELDDSRLTEGITGEATVYKRRGMEKPEIGRPQIKPKRIRFIFDLSASMYRFQYDGRLQRSMETAVMLMETFDRLSRKDKYVWDMCGHSGDEPVIPLVVANEPPSEMKDRWKIVEKMYMIPQYAFAGDYTVEAIQKGVEEVGKFDADDWFVIAITDANFGRYQITPEDIIRAMKRNPKVHSALICIGEGADAPWVTQSLPGKGFRDSNMNPNNNTKRPPDLPAGDLSIRRRNRLNVAIEDQNDDAILYGGSLKAYWAYSDEEIRELAVDQRLCDDVGPLPCFLWSKIQTIRDRIRMGTWDFGLVKEKKLEPCVIKIDSDDEIEFISARPTRSNAYDKSEPYALEPVGVEAKHAIRPVGMERSPNPRQVKKGTRFKEEDLDVAKKEPETSIEWQVKNEEAEELYEKKEPEARGPLVGATPEEFEGDSDDDDIDPNMICLRNSVHPSYHGPRGSSKRPRSPSPASATRNLRPRTVRRDYTTMFEGSPEPQSFSRSPSQRRAISRVPSPLIESHSDSDSKSIRATPARRATSRRARSKSAKLPVPPPLQPGDETKLSRKEYCRRNDGAEGIKAEEASINLHGTVREIPPPLAIDFEALSMDVGQETFGISRARWTELFGGSRFGTETTAKKQLDPRYKHMLYLNREYNPDAPQMAGEGGLYMESENDPTKPNVPSHPKWEKNRYVLVTKVRNNEWRLIGLVKVTGLDSLTPQEFEDLNPVCKATWLNNISKKGWGRRIKARIRLRRQLGGEEPSADQVQEEIERETAPNKQAGVEFPDVSIDDIEETFLNGKSRLQVYQIKVVEYPHTIQRHILNNSPHA</sequence>
<comment type="caution">
    <text evidence="4">The sequence shown here is derived from an EMBL/GenBank/DDBJ whole genome shotgun (WGS) entry which is preliminary data.</text>
</comment>
<feature type="region of interest" description="Disordered" evidence="1">
    <location>
        <begin position="1411"/>
        <end position="1432"/>
    </location>
</feature>
<evidence type="ECO:0000256" key="1">
    <source>
        <dbReference type="SAM" id="MobiDB-lite"/>
    </source>
</evidence>
<dbReference type="PANTHER" id="PTHR21610">
    <property type="entry name" value="VON WILLEBRAND FACTOR A DOMAIN-CONTAINING PROTEIN 8"/>
    <property type="match status" value="1"/>
</dbReference>
<dbReference type="InterPro" id="IPR011704">
    <property type="entry name" value="ATPase_dyneun-rel_AAA"/>
</dbReference>
<feature type="compositionally biased region" description="Basic and acidic residues" evidence="1">
    <location>
        <begin position="1602"/>
        <end position="1618"/>
    </location>
</feature>
<feature type="compositionally biased region" description="Polar residues" evidence="1">
    <location>
        <begin position="1415"/>
        <end position="1424"/>
    </location>
</feature>
<feature type="compositionally biased region" description="Gly residues" evidence="1">
    <location>
        <begin position="1100"/>
        <end position="1113"/>
    </location>
</feature>
<dbReference type="SUPFAM" id="SSF53300">
    <property type="entry name" value="vWA-like"/>
    <property type="match status" value="1"/>
</dbReference>
<dbReference type="Proteomes" id="UP001383192">
    <property type="component" value="Unassembled WGS sequence"/>
</dbReference>
<dbReference type="InterPro" id="IPR036465">
    <property type="entry name" value="vWFA_dom_sf"/>
</dbReference>
<dbReference type="GO" id="GO:0016887">
    <property type="term" value="F:ATP hydrolysis activity"/>
    <property type="evidence" value="ECO:0007669"/>
    <property type="project" value="InterPro"/>
</dbReference>
<dbReference type="Pfam" id="PF20411">
    <property type="entry name" value="DUF6697"/>
    <property type="match status" value="1"/>
</dbReference>
<proteinExistence type="predicted"/>
<dbReference type="Gene3D" id="3.40.50.300">
    <property type="entry name" value="P-loop containing nucleotide triphosphate hydrolases"/>
    <property type="match status" value="2"/>
</dbReference>
<dbReference type="InterPro" id="IPR039891">
    <property type="entry name" value="VWA8"/>
</dbReference>
<accession>A0AAW0C329</accession>
<feature type="region of interest" description="Disordered" evidence="1">
    <location>
        <begin position="1066"/>
        <end position="1113"/>
    </location>
</feature>